<comment type="caution">
    <text evidence="2">The sequence shown here is derived from an EMBL/GenBank/DDBJ whole genome shotgun (WGS) entry which is preliminary data.</text>
</comment>
<protein>
    <recommendedName>
        <fullName evidence="1">hAT-like transposase RNase-H fold domain-containing protein</fullName>
    </recommendedName>
</protein>
<dbReference type="PANTHER" id="PTHR23272">
    <property type="entry name" value="BED FINGER-RELATED"/>
    <property type="match status" value="1"/>
</dbReference>
<dbReference type="Proteomes" id="UP000593564">
    <property type="component" value="Unassembled WGS sequence"/>
</dbReference>
<sequence>MATDAAIGKSLSEWGIESKVFTITMGNKFDDICEIIKDHIQGKNDICEILNGRPFCVYCCADMLSRMVQDGFEEISDAIFDIRLIVPGGRYLPIWYLILDRLQEGLPLESLGEFYSSDDYDGFDIPSPNEWKKVQGVCKLVQIIYNVAQILFDTKHYSTAPLYLHSLQELRSNLGEECRNSDVFVSNLAWKMLSKLEECRKNMFMVLSIATVMDSRCKMKFIEFSVKV</sequence>
<dbReference type="Pfam" id="PF14372">
    <property type="entry name" value="hAT-like_RNase-H"/>
    <property type="match status" value="1"/>
</dbReference>
<dbReference type="InterPro" id="IPR012337">
    <property type="entry name" value="RNaseH-like_sf"/>
</dbReference>
<reference evidence="2 3" key="2">
    <citation type="submission" date="2020-07" db="EMBL/GenBank/DDBJ databases">
        <title>Genome assembly of wild tea tree DASZ reveals pedigree and selection history of tea varieties.</title>
        <authorList>
            <person name="Zhang W."/>
        </authorList>
    </citation>
    <scope>NUCLEOTIDE SEQUENCE [LARGE SCALE GENOMIC DNA]</scope>
    <source>
        <strain evidence="3">cv. G240</strain>
        <tissue evidence="2">Leaf</tissue>
    </source>
</reference>
<organism evidence="2 3">
    <name type="scientific">Camellia sinensis</name>
    <name type="common">Tea plant</name>
    <name type="synonym">Thea sinensis</name>
    <dbReference type="NCBI Taxonomy" id="4442"/>
    <lineage>
        <taxon>Eukaryota</taxon>
        <taxon>Viridiplantae</taxon>
        <taxon>Streptophyta</taxon>
        <taxon>Embryophyta</taxon>
        <taxon>Tracheophyta</taxon>
        <taxon>Spermatophyta</taxon>
        <taxon>Magnoliopsida</taxon>
        <taxon>eudicotyledons</taxon>
        <taxon>Gunneridae</taxon>
        <taxon>Pentapetalae</taxon>
        <taxon>asterids</taxon>
        <taxon>Ericales</taxon>
        <taxon>Theaceae</taxon>
        <taxon>Camellia</taxon>
    </lineage>
</organism>
<accession>A0A7J7HDF9</accession>
<dbReference type="AlphaFoldDB" id="A0A7J7HDF9"/>
<dbReference type="SUPFAM" id="SSF53098">
    <property type="entry name" value="Ribonuclease H-like"/>
    <property type="match status" value="1"/>
</dbReference>
<dbReference type="PANTHER" id="PTHR23272:SF135">
    <property type="entry name" value="ZINC FINGER BED DOMAIN-CONTAINING PROTEIN DAYSLEEPER-LIKE"/>
    <property type="match status" value="1"/>
</dbReference>
<evidence type="ECO:0000313" key="2">
    <source>
        <dbReference type="EMBL" id="KAF5950779.1"/>
    </source>
</evidence>
<feature type="domain" description="hAT-like transposase RNase-H fold" evidence="1">
    <location>
        <begin position="154"/>
        <end position="227"/>
    </location>
</feature>
<keyword evidence="3" id="KW-1185">Reference proteome</keyword>
<name>A0A7J7HDF9_CAMSI</name>
<dbReference type="InterPro" id="IPR025525">
    <property type="entry name" value="hAT-like_transposase_RNase-H"/>
</dbReference>
<evidence type="ECO:0000313" key="3">
    <source>
        <dbReference type="Proteomes" id="UP000593564"/>
    </source>
</evidence>
<gene>
    <name evidence="2" type="ORF">HYC85_012772</name>
</gene>
<proteinExistence type="predicted"/>
<dbReference type="GO" id="GO:0003677">
    <property type="term" value="F:DNA binding"/>
    <property type="evidence" value="ECO:0007669"/>
    <property type="project" value="InterPro"/>
</dbReference>
<reference evidence="3" key="1">
    <citation type="journal article" date="2020" name="Nat. Commun.">
        <title>Genome assembly of wild tea tree DASZ reveals pedigree and selection history of tea varieties.</title>
        <authorList>
            <person name="Zhang W."/>
            <person name="Zhang Y."/>
            <person name="Qiu H."/>
            <person name="Guo Y."/>
            <person name="Wan H."/>
            <person name="Zhang X."/>
            <person name="Scossa F."/>
            <person name="Alseekh S."/>
            <person name="Zhang Q."/>
            <person name="Wang P."/>
            <person name="Xu L."/>
            <person name="Schmidt M.H."/>
            <person name="Jia X."/>
            <person name="Li D."/>
            <person name="Zhu A."/>
            <person name="Guo F."/>
            <person name="Chen W."/>
            <person name="Ni D."/>
            <person name="Usadel B."/>
            <person name="Fernie A.R."/>
            <person name="Wen W."/>
        </authorList>
    </citation>
    <scope>NUCLEOTIDE SEQUENCE [LARGE SCALE GENOMIC DNA]</scope>
    <source>
        <strain evidence="3">cv. G240</strain>
    </source>
</reference>
<evidence type="ECO:0000259" key="1">
    <source>
        <dbReference type="Pfam" id="PF14372"/>
    </source>
</evidence>
<dbReference type="EMBL" id="JACBKZ010000005">
    <property type="protein sequence ID" value="KAF5950779.1"/>
    <property type="molecule type" value="Genomic_DNA"/>
</dbReference>